<dbReference type="Pfam" id="PF07985">
    <property type="entry name" value="SRR1"/>
    <property type="match status" value="1"/>
</dbReference>
<dbReference type="OrthoDB" id="5230585at2759"/>
<dbReference type="EMBL" id="LCZI01000001">
    <property type="protein sequence ID" value="KKZ68843.1"/>
    <property type="molecule type" value="Genomic_DNA"/>
</dbReference>
<proteinExistence type="predicted"/>
<evidence type="ECO:0000313" key="2">
    <source>
        <dbReference type="EMBL" id="KKZ68843.1"/>
    </source>
</evidence>
<reference evidence="3" key="1">
    <citation type="journal article" date="2015" name="PLoS Genet.">
        <title>The dynamic genome and transcriptome of the human fungal pathogen Blastomyces and close relative Emmonsia.</title>
        <authorList>
            <person name="Munoz J.F."/>
            <person name="Gauthier G.M."/>
            <person name="Desjardins C.A."/>
            <person name="Gallo J.E."/>
            <person name="Holder J."/>
            <person name="Sullivan T.D."/>
            <person name="Marty A.J."/>
            <person name="Carmen J.C."/>
            <person name="Chen Z."/>
            <person name="Ding L."/>
            <person name="Gujja S."/>
            <person name="Magrini V."/>
            <person name="Misas E."/>
            <person name="Mitreva M."/>
            <person name="Priest M."/>
            <person name="Saif S."/>
            <person name="Whiston E.A."/>
            <person name="Young S."/>
            <person name="Zeng Q."/>
            <person name="Goldman W.E."/>
            <person name="Mardis E.R."/>
            <person name="Taylor J.W."/>
            <person name="McEwen J.G."/>
            <person name="Clay O.K."/>
            <person name="Klein B.S."/>
            <person name="Cuomo C.A."/>
        </authorList>
    </citation>
    <scope>NUCLEOTIDE SEQUENCE [LARGE SCALE GENOMIC DNA]</scope>
    <source>
        <strain evidence="3">UAMH 3008</strain>
    </source>
</reference>
<dbReference type="InterPro" id="IPR012942">
    <property type="entry name" value="SRR1-like"/>
</dbReference>
<dbReference type="VEuPathDB" id="FungiDB:EMCG_00014"/>
<sequence>MTNTSEPTPPLPPPHDNWDIDTSTIITLRSEADSRYTKGIPLFNKEEIREADRQVKAAANGRGGVVSVKRLDGMTVYEQIPAGVRESEPELMFSQLQAMKDPEHPAPYYSSLYVDYPIKLQNKDTGELLPPRFVQSCEYVDKFMSTLQNWEATPACKHLRLELTELLKSYSSLRNITKIVGFSFGTLCKLKIDKSSSHSRSSWHQHALLSTLLDVLRSEGKNSGAEEIPCYLQDPAYTDTDKSLLANLGMTVVDGAEGFLSTDDSTAVLSFSSNVPVKHIVLDIAQPAMIIWDRLHEDEEMTDPASPRIRKTLDKFYDEHGLKCDEEHFYGANIHVRRAATSSNTRCPRWMDS</sequence>
<accession>A0A0G2IE40</accession>
<gene>
    <name evidence="2" type="ORF">EMCG_00014</name>
</gene>
<feature type="domain" description="SRR1-like" evidence="1">
    <location>
        <begin position="164"/>
        <end position="302"/>
    </location>
</feature>
<evidence type="ECO:0000259" key="1">
    <source>
        <dbReference type="Pfam" id="PF07985"/>
    </source>
</evidence>
<evidence type="ECO:0000313" key="3">
    <source>
        <dbReference type="Proteomes" id="UP000034164"/>
    </source>
</evidence>
<comment type="caution">
    <text evidence="2">The sequence shown here is derived from an EMBL/GenBank/DDBJ whole genome shotgun (WGS) entry which is preliminary data.</text>
</comment>
<organism evidence="2 3">
    <name type="scientific">[Emmonsia] crescens</name>
    <dbReference type="NCBI Taxonomy" id="73230"/>
    <lineage>
        <taxon>Eukaryota</taxon>
        <taxon>Fungi</taxon>
        <taxon>Dikarya</taxon>
        <taxon>Ascomycota</taxon>
        <taxon>Pezizomycotina</taxon>
        <taxon>Eurotiomycetes</taxon>
        <taxon>Eurotiomycetidae</taxon>
        <taxon>Onygenales</taxon>
        <taxon>Ajellomycetaceae</taxon>
        <taxon>Emergomyces</taxon>
    </lineage>
</organism>
<dbReference type="PANTHER" id="PTHR42080">
    <property type="entry name" value="SRR1 DOMAIN-CONTAINING PROTEIN"/>
    <property type="match status" value="1"/>
</dbReference>
<protein>
    <recommendedName>
        <fullName evidence="1">SRR1-like domain-containing protein</fullName>
    </recommendedName>
</protein>
<name>A0A0G2IE40_9EURO</name>
<dbReference type="Proteomes" id="UP000034164">
    <property type="component" value="Unassembled WGS sequence"/>
</dbReference>
<dbReference type="PANTHER" id="PTHR42080:SF3">
    <property type="entry name" value="SRR1-LIKE DOMAIN-CONTAINING PROTEIN"/>
    <property type="match status" value="1"/>
</dbReference>
<dbReference type="AlphaFoldDB" id="A0A0G2IE40"/>